<evidence type="ECO:0000256" key="1">
    <source>
        <dbReference type="ARBA" id="ARBA00009437"/>
    </source>
</evidence>
<dbReference type="InterPro" id="IPR058163">
    <property type="entry name" value="LysR-type_TF_proteobact-type"/>
</dbReference>
<dbReference type="Proteomes" id="UP000183920">
    <property type="component" value="Unassembled WGS sequence"/>
</dbReference>
<evidence type="ECO:0000256" key="3">
    <source>
        <dbReference type="ARBA" id="ARBA00023125"/>
    </source>
</evidence>
<dbReference type="Pfam" id="PF00126">
    <property type="entry name" value="HTH_1"/>
    <property type="match status" value="1"/>
</dbReference>
<keyword evidence="4" id="KW-0804">Transcription</keyword>
<dbReference type="InterPro" id="IPR036390">
    <property type="entry name" value="WH_DNA-bd_sf"/>
</dbReference>
<dbReference type="Gene3D" id="3.40.190.290">
    <property type="match status" value="1"/>
</dbReference>
<evidence type="ECO:0000256" key="4">
    <source>
        <dbReference type="ARBA" id="ARBA00023163"/>
    </source>
</evidence>
<dbReference type="Pfam" id="PF03466">
    <property type="entry name" value="LysR_substrate"/>
    <property type="match status" value="1"/>
</dbReference>
<dbReference type="GO" id="GO:0043565">
    <property type="term" value="F:sequence-specific DNA binding"/>
    <property type="evidence" value="ECO:0007669"/>
    <property type="project" value="TreeGrafter"/>
</dbReference>
<dbReference type="EMBL" id="CVRY01000004">
    <property type="protein sequence ID" value="CRL62550.1"/>
    <property type="molecule type" value="Genomic_DNA"/>
</dbReference>
<dbReference type="Gene3D" id="1.10.10.10">
    <property type="entry name" value="Winged helix-like DNA-binding domain superfamily/Winged helix DNA-binding domain"/>
    <property type="match status" value="1"/>
</dbReference>
<dbReference type="InterPro" id="IPR036388">
    <property type="entry name" value="WH-like_DNA-bd_sf"/>
</dbReference>
<dbReference type="GO" id="GO:0006351">
    <property type="term" value="P:DNA-templated transcription"/>
    <property type="evidence" value="ECO:0007669"/>
    <property type="project" value="TreeGrafter"/>
</dbReference>
<dbReference type="SUPFAM" id="SSF53850">
    <property type="entry name" value="Periplasmic binding protein-like II"/>
    <property type="match status" value="1"/>
</dbReference>
<dbReference type="GO" id="GO:0003700">
    <property type="term" value="F:DNA-binding transcription factor activity"/>
    <property type="evidence" value="ECO:0007669"/>
    <property type="project" value="InterPro"/>
</dbReference>
<keyword evidence="3" id="KW-0238">DNA-binding</keyword>
<name>A0A0G4Q9N3_9GAMM</name>
<comment type="similarity">
    <text evidence="1">Belongs to the LysR transcriptional regulatory family.</text>
</comment>
<organism evidence="6 7">
    <name type="scientific">Proteus penneri</name>
    <dbReference type="NCBI Taxonomy" id="102862"/>
    <lineage>
        <taxon>Bacteria</taxon>
        <taxon>Pseudomonadati</taxon>
        <taxon>Pseudomonadota</taxon>
        <taxon>Gammaproteobacteria</taxon>
        <taxon>Enterobacterales</taxon>
        <taxon>Morganellaceae</taxon>
        <taxon>Proteus</taxon>
    </lineage>
</organism>
<dbReference type="InterPro" id="IPR000847">
    <property type="entry name" value="LysR_HTH_N"/>
</dbReference>
<dbReference type="CDD" id="cd08422">
    <property type="entry name" value="PBP2_CrgA_like"/>
    <property type="match status" value="1"/>
</dbReference>
<dbReference type="PANTHER" id="PTHR30537">
    <property type="entry name" value="HTH-TYPE TRANSCRIPTIONAL REGULATOR"/>
    <property type="match status" value="1"/>
</dbReference>
<dbReference type="PROSITE" id="PS50931">
    <property type="entry name" value="HTH_LYSR"/>
    <property type="match status" value="1"/>
</dbReference>
<feature type="domain" description="HTH lysR-type" evidence="5">
    <location>
        <begin position="22"/>
        <end position="79"/>
    </location>
</feature>
<dbReference type="SUPFAM" id="SSF46785">
    <property type="entry name" value="Winged helix' DNA-binding domain"/>
    <property type="match status" value="1"/>
</dbReference>
<evidence type="ECO:0000313" key="7">
    <source>
        <dbReference type="Proteomes" id="UP000183920"/>
    </source>
</evidence>
<gene>
    <name evidence="6" type="primary">dmlR_4</name>
    <name evidence="6" type="ORF">BN1804_02007</name>
</gene>
<reference evidence="7" key="1">
    <citation type="submission" date="2015-06" db="EMBL/GenBank/DDBJ databases">
        <authorList>
            <person name="Urmite Genomes"/>
        </authorList>
    </citation>
    <scope>NUCLEOTIDE SEQUENCE [LARGE SCALE GENOMIC DNA]</scope>
    <source>
        <strain evidence="7">CSUR P1867</strain>
    </source>
</reference>
<evidence type="ECO:0000259" key="5">
    <source>
        <dbReference type="PROSITE" id="PS50931"/>
    </source>
</evidence>
<sequence length="314" mass="34968">MNDTLHILSNRKTVGSELFMQIDLNLLRIFSAVAEQGQFAAAARLLSIPTSNISRAIKQLEQQLNCKLIDRTTRKMRLTEQGKLLYQQGKKTLTELDNVVSNITSDGPLTGTFRLTIPSEYGSELLADILADFAALHPNLLIQCDTQLMPRNIIDDDMDLLLTFHRGNLADSSYHSRLIKSWRSIVVASNELLEKTGVPTHIEQLSQMPCISSLSALEGQPWIFIDEHKKPIKVTINSHYRVNSAILARAAVLKGLGFAILAEHCCFDAIKAGDLRAIEFPQQPASINLIAIYASRSALSRNIGSFLEFLTQRL</sequence>
<accession>A0A0G4Q9N3</accession>
<dbReference type="FunFam" id="1.10.10.10:FF:000001">
    <property type="entry name" value="LysR family transcriptional regulator"/>
    <property type="match status" value="1"/>
</dbReference>
<evidence type="ECO:0000313" key="6">
    <source>
        <dbReference type="EMBL" id="CRL62550.1"/>
    </source>
</evidence>
<dbReference type="InterPro" id="IPR005119">
    <property type="entry name" value="LysR_subst-bd"/>
</dbReference>
<evidence type="ECO:0000256" key="2">
    <source>
        <dbReference type="ARBA" id="ARBA00023015"/>
    </source>
</evidence>
<dbReference type="AlphaFoldDB" id="A0A0G4Q9N3"/>
<keyword evidence="2" id="KW-0805">Transcription regulation</keyword>
<proteinExistence type="inferred from homology"/>
<dbReference type="PANTHER" id="PTHR30537:SF5">
    <property type="entry name" value="HTH-TYPE TRANSCRIPTIONAL ACTIVATOR TTDR-RELATED"/>
    <property type="match status" value="1"/>
</dbReference>
<protein>
    <submittedName>
        <fullName evidence="6">HTH-type transcriptional regulator DmlR</fullName>
    </submittedName>
</protein>